<sequence>MPSLRFTKVNKTQNDKALLLNLNMLEEKRERAAIYEAKSKERMEKYYNAKDTIRVQTCELTREEFTHFISLYLVPSEYRVMLPKPNQTIFDAPDGLNPFGCAKHTTFIIMCKAYGCEPTVDIFQGFFNSFPGGKCLTFSKRLEKHIPNLLPKVICCGCRKGLLQEVLQLPRQYT</sequence>
<reference evidence="1" key="2">
    <citation type="submission" date="2022-01" db="EMBL/GenBank/DDBJ databases">
        <authorList>
            <person name="Yamashiro T."/>
            <person name="Shiraishi A."/>
            <person name="Satake H."/>
            <person name="Nakayama K."/>
        </authorList>
    </citation>
    <scope>NUCLEOTIDE SEQUENCE</scope>
</reference>
<comment type="caution">
    <text evidence="1">The sequence shown here is derived from an EMBL/GenBank/DDBJ whole genome shotgun (WGS) entry which is preliminary data.</text>
</comment>
<keyword evidence="2" id="KW-1185">Reference proteome</keyword>
<accession>A0ABQ5H0K9</accession>
<reference evidence="1" key="1">
    <citation type="journal article" date="2022" name="Int. J. Mol. Sci.">
        <title>Draft Genome of Tanacetum Coccineum: Genomic Comparison of Closely Related Tanacetum-Family Plants.</title>
        <authorList>
            <person name="Yamashiro T."/>
            <person name="Shiraishi A."/>
            <person name="Nakayama K."/>
            <person name="Satake H."/>
        </authorList>
    </citation>
    <scope>NUCLEOTIDE SEQUENCE</scope>
</reference>
<dbReference type="EMBL" id="BQNB010019080">
    <property type="protein sequence ID" value="GJT81422.1"/>
    <property type="molecule type" value="Genomic_DNA"/>
</dbReference>
<evidence type="ECO:0000313" key="1">
    <source>
        <dbReference type="EMBL" id="GJT81422.1"/>
    </source>
</evidence>
<gene>
    <name evidence="1" type="ORF">Tco_1055764</name>
</gene>
<dbReference type="Proteomes" id="UP001151760">
    <property type="component" value="Unassembled WGS sequence"/>
</dbReference>
<evidence type="ECO:0000313" key="2">
    <source>
        <dbReference type="Proteomes" id="UP001151760"/>
    </source>
</evidence>
<proteinExistence type="predicted"/>
<name>A0ABQ5H0K9_9ASTR</name>
<organism evidence="1 2">
    <name type="scientific">Tanacetum coccineum</name>
    <dbReference type="NCBI Taxonomy" id="301880"/>
    <lineage>
        <taxon>Eukaryota</taxon>
        <taxon>Viridiplantae</taxon>
        <taxon>Streptophyta</taxon>
        <taxon>Embryophyta</taxon>
        <taxon>Tracheophyta</taxon>
        <taxon>Spermatophyta</taxon>
        <taxon>Magnoliopsida</taxon>
        <taxon>eudicotyledons</taxon>
        <taxon>Gunneridae</taxon>
        <taxon>Pentapetalae</taxon>
        <taxon>asterids</taxon>
        <taxon>campanulids</taxon>
        <taxon>Asterales</taxon>
        <taxon>Asteraceae</taxon>
        <taxon>Asteroideae</taxon>
        <taxon>Anthemideae</taxon>
        <taxon>Anthemidinae</taxon>
        <taxon>Tanacetum</taxon>
    </lineage>
</organism>
<protein>
    <submittedName>
        <fullName evidence="1">Uncharacterized protein</fullName>
    </submittedName>
</protein>